<comment type="caution">
    <text evidence="4">The sequence shown here is derived from an EMBL/GenBank/DDBJ whole genome shotgun (WGS) entry which is preliminary data.</text>
</comment>
<evidence type="ECO:0000256" key="2">
    <source>
        <dbReference type="SAM" id="Phobius"/>
    </source>
</evidence>
<feature type="transmembrane region" description="Helical" evidence="2">
    <location>
        <begin position="15"/>
        <end position="35"/>
    </location>
</feature>
<comment type="similarity">
    <text evidence="1">Belongs to the polysaccharide synthase family.</text>
</comment>
<feature type="transmembrane region" description="Helical" evidence="2">
    <location>
        <begin position="47"/>
        <end position="66"/>
    </location>
</feature>
<gene>
    <name evidence="4" type="ORF">GZ78_26310</name>
</gene>
<evidence type="ECO:0000259" key="3">
    <source>
        <dbReference type="Pfam" id="PF02719"/>
    </source>
</evidence>
<dbReference type="PANTHER" id="PTHR43318">
    <property type="entry name" value="UDP-N-ACETYLGLUCOSAMINE 4,6-DEHYDRATASE"/>
    <property type="match status" value="1"/>
</dbReference>
<dbReference type="InterPro" id="IPR051203">
    <property type="entry name" value="Polysaccharide_Synthase-Rel"/>
</dbReference>
<dbReference type="Pfam" id="PF13727">
    <property type="entry name" value="CoA_binding_3"/>
    <property type="match status" value="1"/>
</dbReference>
<sequence length="676" mass="75430">MRHILLSLPRSGKRLVALLFDSIAIILCLWLAFYIRLGVVDSFIRYYPAFIVAVAVTLPFLVRMGLYRAVLRYMGSDSIIVIIKACSYSTICLMLAGFVFGSVHLPRSIPFIYWLLLLPTMTISRYVIRSWLLEESIVDIFPEFFPRSQSHSRRGIPVAIYGAGAAGVQVMSALDKGIEYQPVAFLDDKKDNAGRAIQGRRIYRPKHFEQMVQETGVQEILLAIPSATKIRRKEIVQTLEQHGLPIRTVPAMSDLASGRMKMQEIQPVDIGDVLGREEVAPRQDLLEKCITGKVVLVTGAGGSIGSELCRQILKKKPLCLVLYEHGEYSLYSVEQDLIKTQNSLNDFKAVQIAAVLGSVNNPDRLIETLRRFAVDTVYHAAAYKHVPIVEHNIEEGLRNNTLGTLYAAQAAIVTQVERFVLISTDKAVRPTNVMGASKRLAEMALQGLADENFVNLFHAEKFGVESTTKIPVNTCFTMVRFGNVLGSSGSVIPVFREQIRVGGPITVTHPDINRYFMTIPEAALLVIQAGAMASGGEVFVLDMGQPVKIVNLARRMINLSGLTLKDESNPEGDIEIVYTGLRPGEKLYEELLIGDNVTGTSHPKISMAMEGKESWKDYRLALETVFEVARDRRFTDLRNLLSSYVNGFAPTSDVVDWMDQSRQSDSRQEKQVLKYH</sequence>
<dbReference type="STRING" id="1137799.GZ78_26310"/>
<feature type="transmembrane region" description="Helical" evidence="2">
    <location>
        <begin position="78"/>
        <end position="99"/>
    </location>
</feature>
<dbReference type="OrthoDB" id="9803111at2"/>
<dbReference type="PANTHER" id="PTHR43318:SF1">
    <property type="entry name" value="POLYSACCHARIDE BIOSYNTHESIS PROTEIN EPSC-RELATED"/>
    <property type="match status" value="1"/>
</dbReference>
<dbReference type="InterPro" id="IPR036291">
    <property type="entry name" value="NAD(P)-bd_dom_sf"/>
</dbReference>
<evidence type="ECO:0000313" key="4">
    <source>
        <dbReference type="EMBL" id="KEQ13074.1"/>
    </source>
</evidence>
<keyword evidence="2" id="KW-0472">Membrane</keyword>
<accession>A0A081N3Q1</accession>
<dbReference type="AlphaFoldDB" id="A0A081N3Q1"/>
<dbReference type="CDD" id="cd05237">
    <property type="entry name" value="UDP_invert_4-6DH_SDR_e"/>
    <property type="match status" value="1"/>
</dbReference>
<dbReference type="SUPFAM" id="SSF53335">
    <property type="entry name" value="S-adenosyl-L-methionine-dependent methyltransferases"/>
    <property type="match status" value="1"/>
</dbReference>
<dbReference type="RefSeq" id="WP_034842188.1">
    <property type="nucleotide sequence ID" value="NZ_JOKH01000009.1"/>
</dbReference>
<dbReference type="InterPro" id="IPR003869">
    <property type="entry name" value="Polysac_CapD-like"/>
</dbReference>
<organism evidence="4 5">
    <name type="scientific">Endozoicomonas numazuensis</name>
    <dbReference type="NCBI Taxonomy" id="1137799"/>
    <lineage>
        <taxon>Bacteria</taxon>
        <taxon>Pseudomonadati</taxon>
        <taxon>Pseudomonadota</taxon>
        <taxon>Gammaproteobacteria</taxon>
        <taxon>Oceanospirillales</taxon>
        <taxon>Endozoicomonadaceae</taxon>
        <taxon>Endozoicomonas</taxon>
    </lineage>
</organism>
<keyword evidence="5" id="KW-1185">Reference proteome</keyword>
<feature type="domain" description="Polysaccharide biosynthesis protein CapD-like" evidence="3">
    <location>
        <begin position="295"/>
        <end position="608"/>
    </location>
</feature>
<dbReference type="Gene3D" id="3.40.50.720">
    <property type="entry name" value="NAD(P)-binding Rossmann-like Domain"/>
    <property type="match status" value="2"/>
</dbReference>
<evidence type="ECO:0000256" key="1">
    <source>
        <dbReference type="ARBA" id="ARBA00007430"/>
    </source>
</evidence>
<dbReference type="eggNOG" id="COG1086">
    <property type="taxonomic scope" value="Bacteria"/>
</dbReference>
<keyword evidence="2" id="KW-1133">Transmembrane helix</keyword>
<dbReference type="SUPFAM" id="SSF51735">
    <property type="entry name" value="NAD(P)-binding Rossmann-fold domains"/>
    <property type="match status" value="1"/>
</dbReference>
<dbReference type="EMBL" id="JOKH01000009">
    <property type="protein sequence ID" value="KEQ13074.1"/>
    <property type="molecule type" value="Genomic_DNA"/>
</dbReference>
<protein>
    <submittedName>
        <fullName evidence="4">Membrane protein</fullName>
    </submittedName>
</protein>
<dbReference type="Proteomes" id="UP000028073">
    <property type="component" value="Unassembled WGS sequence"/>
</dbReference>
<keyword evidence="2" id="KW-0812">Transmembrane</keyword>
<dbReference type="Pfam" id="PF02719">
    <property type="entry name" value="Polysacc_synt_2"/>
    <property type="match status" value="1"/>
</dbReference>
<dbReference type="InterPro" id="IPR029063">
    <property type="entry name" value="SAM-dependent_MTases_sf"/>
</dbReference>
<reference evidence="4 5" key="1">
    <citation type="submission" date="2014-06" db="EMBL/GenBank/DDBJ databases">
        <title>Whole Genome Sequences of Three Symbiotic Endozoicomonas Bacteria.</title>
        <authorList>
            <person name="Neave M.J."/>
            <person name="Apprill A."/>
            <person name="Voolstra C.R."/>
        </authorList>
    </citation>
    <scope>NUCLEOTIDE SEQUENCE [LARGE SCALE GENOMIC DNA]</scope>
    <source>
        <strain evidence="4 5">DSM 25634</strain>
    </source>
</reference>
<name>A0A081N3Q1_9GAMM</name>
<evidence type="ECO:0000313" key="5">
    <source>
        <dbReference type="Proteomes" id="UP000028073"/>
    </source>
</evidence>
<proteinExistence type="inferred from homology"/>